<feature type="domain" description="HTH tetR-type" evidence="3">
    <location>
        <begin position="1"/>
        <end position="59"/>
    </location>
</feature>
<evidence type="ECO:0000256" key="2">
    <source>
        <dbReference type="PROSITE-ProRule" id="PRU00335"/>
    </source>
</evidence>
<dbReference type="Pfam" id="PF00440">
    <property type="entry name" value="TetR_N"/>
    <property type="match status" value="1"/>
</dbReference>
<dbReference type="PANTHER" id="PTHR30328:SF54">
    <property type="entry name" value="HTH-TYPE TRANSCRIPTIONAL REPRESSOR SCO4008"/>
    <property type="match status" value="1"/>
</dbReference>
<dbReference type="SUPFAM" id="SSF46689">
    <property type="entry name" value="Homeodomain-like"/>
    <property type="match status" value="1"/>
</dbReference>
<feature type="DNA-binding region" description="H-T-H motif" evidence="2">
    <location>
        <begin position="22"/>
        <end position="41"/>
    </location>
</feature>
<proteinExistence type="predicted"/>
<dbReference type="AlphaFoldDB" id="A0A1M5ZNI1"/>
<dbReference type="InterPro" id="IPR001647">
    <property type="entry name" value="HTH_TetR"/>
</dbReference>
<dbReference type="PROSITE" id="PS50977">
    <property type="entry name" value="HTH_TETR_2"/>
    <property type="match status" value="1"/>
</dbReference>
<reference evidence="5" key="1">
    <citation type="submission" date="2016-11" db="EMBL/GenBank/DDBJ databases">
        <authorList>
            <person name="Varghese N."/>
            <person name="Submissions S."/>
        </authorList>
    </citation>
    <scope>NUCLEOTIDE SEQUENCE [LARGE SCALE GENOMIC DNA]</scope>
    <source>
        <strain evidence="5">DSM 15449</strain>
    </source>
</reference>
<evidence type="ECO:0000259" key="3">
    <source>
        <dbReference type="PROSITE" id="PS50977"/>
    </source>
</evidence>
<evidence type="ECO:0000313" key="4">
    <source>
        <dbReference type="EMBL" id="SHI25955.1"/>
    </source>
</evidence>
<dbReference type="Gene3D" id="1.10.357.10">
    <property type="entry name" value="Tetracycline Repressor, domain 2"/>
    <property type="match status" value="1"/>
</dbReference>
<sequence length="183" mass="21458">MRERIIEVATEFIKQYGLRGFTLDDITGELSMSKKTLYKYFASKNELISEIVQRAAEIEKQRVLQEIDRCSTWFEKLNAILYVYSFPGIPFRVVNELQRFFPSEQETIAEIRRFREQIAMTVLEEGIARGDIRDDLDPAIMLLTFTKTVLSPSEDQFLNANDITINQLLEQMKKLLFYGILKR</sequence>
<dbReference type="Gene3D" id="1.10.10.60">
    <property type="entry name" value="Homeodomain-like"/>
    <property type="match status" value="1"/>
</dbReference>
<dbReference type="STRING" id="1121420.SAMN02746098_03506"/>
<dbReference type="GO" id="GO:0003677">
    <property type="term" value="F:DNA binding"/>
    <property type="evidence" value="ECO:0007669"/>
    <property type="project" value="UniProtKB-UniRule"/>
</dbReference>
<keyword evidence="1 2" id="KW-0238">DNA-binding</keyword>
<evidence type="ECO:0000313" key="5">
    <source>
        <dbReference type="Proteomes" id="UP000183954"/>
    </source>
</evidence>
<dbReference type="PRINTS" id="PR00455">
    <property type="entry name" value="HTHTETR"/>
</dbReference>
<dbReference type="EMBL" id="FQXJ01000013">
    <property type="protein sequence ID" value="SHI25955.1"/>
    <property type="molecule type" value="Genomic_DNA"/>
</dbReference>
<dbReference type="InterPro" id="IPR036271">
    <property type="entry name" value="Tet_transcr_reg_TetR-rel_C_sf"/>
</dbReference>
<dbReference type="GO" id="GO:0006355">
    <property type="term" value="P:regulation of DNA-templated transcription"/>
    <property type="evidence" value="ECO:0007669"/>
    <property type="project" value="UniProtKB-ARBA"/>
</dbReference>
<keyword evidence="5" id="KW-1185">Reference proteome</keyword>
<accession>A0A1M5ZNI1</accession>
<dbReference type="RefSeq" id="WP_073030999.1">
    <property type="nucleotide sequence ID" value="NZ_FQXJ01000013.1"/>
</dbReference>
<name>A0A1M5ZNI1_9FIRM</name>
<dbReference type="PANTHER" id="PTHR30328">
    <property type="entry name" value="TRANSCRIPTIONAL REPRESSOR"/>
    <property type="match status" value="1"/>
</dbReference>
<dbReference type="InterPro" id="IPR050109">
    <property type="entry name" value="HTH-type_TetR-like_transc_reg"/>
</dbReference>
<evidence type="ECO:0000256" key="1">
    <source>
        <dbReference type="ARBA" id="ARBA00023125"/>
    </source>
</evidence>
<organism evidence="4 5">
    <name type="scientific">Desulfosporosinus lacus DSM 15449</name>
    <dbReference type="NCBI Taxonomy" id="1121420"/>
    <lineage>
        <taxon>Bacteria</taxon>
        <taxon>Bacillati</taxon>
        <taxon>Bacillota</taxon>
        <taxon>Clostridia</taxon>
        <taxon>Eubacteriales</taxon>
        <taxon>Desulfitobacteriaceae</taxon>
        <taxon>Desulfosporosinus</taxon>
    </lineage>
</organism>
<dbReference type="InterPro" id="IPR009057">
    <property type="entry name" value="Homeodomain-like_sf"/>
</dbReference>
<dbReference type="Proteomes" id="UP000183954">
    <property type="component" value="Unassembled WGS sequence"/>
</dbReference>
<dbReference type="OrthoDB" id="9812134at2"/>
<gene>
    <name evidence="4" type="ORF">SAMN02746098_03506</name>
</gene>
<dbReference type="SUPFAM" id="SSF48498">
    <property type="entry name" value="Tetracyclin repressor-like, C-terminal domain"/>
    <property type="match status" value="1"/>
</dbReference>
<protein>
    <submittedName>
        <fullName evidence="4">Transcriptional regulator, TetR family</fullName>
    </submittedName>
</protein>